<dbReference type="GO" id="GO:0046983">
    <property type="term" value="F:protein dimerization activity"/>
    <property type="evidence" value="ECO:0007669"/>
    <property type="project" value="InterPro"/>
</dbReference>
<evidence type="ECO:0000259" key="7">
    <source>
        <dbReference type="Pfam" id="PF07730"/>
    </source>
</evidence>
<dbReference type="Proteomes" id="UP000005413">
    <property type="component" value="Unassembled WGS sequence"/>
</dbReference>
<feature type="transmembrane region" description="Helical" evidence="6">
    <location>
        <begin position="12"/>
        <end position="29"/>
    </location>
</feature>
<dbReference type="RefSeq" id="WP_002462262.1">
    <property type="nucleotide sequence ID" value="NZ_AEUN01000081.1"/>
</dbReference>
<dbReference type="InterPro" id="IPR050482">
    <property type="entry name" value="Sensor_HK_TwoCompSys"/>
</dbReference>
<dbReference type="OrthoDB" id="9797605at2"/>
<feature type="domain" description="Signal transduction histidine kinase subgroup 3 dimerisation and phosphoacceptor" evidence="7">
    <location>
        <begin position="176"/>
        <end position="239"/>
    </location>
</feature>
<feature type="transmembrane region" description="Helical" evidence="6">
    <location>
        <begin position="132"/>
        <end position="153"/>
    </location>
</feature>
<keyword evidence="4 8" id="KW-0418">Kinase</keyword>
<feature type="transmembrane region" description="Helical" evidence="6">
    <location>
        <begin position="85"/>
        <end position="102"/>
    </location>
</feature>
<keyword evidence="3" id="KW-0808">Transferase</keyword>
<protein>
    <recommendedName>
        <fullName evidence="2">histidine kinase</fullName>
        <ecNumber evidence="2">2.7.13.3</ecNumber>
    </recommendedName>
</protein>
<dbReference type="PANTHER" id="PTHR24421:SF63">
    <property type="entry name" value="SENSOR HISTIDINE KINASE DESK"/>
    <property type="match status" value="1"/>
</dbReference>
<evidence type="ECO:0000313" key="8">
    <source>
        <dbReference type="EMBL" id="EHJ08743.1"/>
    </source>
</evidence>
<keyword evidence="5" id="KW-0902">Two-component regulatory system</keyword>
<feature type="transmembrane region" description="Helical" evidence="6">
    <location>
        <begin position="62"/>
        <end position="79"/>
    </location>
</feature>
<feature type="non-terminal residue" evidence="8">
    <location>
        <position position="286"/>
    </location>
</feature>
<gene>
    <name evidence="8" type="ORF">SS7213T_02563</name>
</gene>
<evidence type="ECO:0000256" key="4">
    <source>
        <dbReference type="ARBA" id="ARBA00022777"/>
    </source>
</evidence>
<feature type="transmembrane region" description="Helical" evidence="6">
    <location>
        <begin position="109"/>
        <end position="126"/>
    </location>
</feature>
<evidence type="ECO:0000313" key="9">
    <source>
        <dbReference type="Proteomes" id="UP000005413"/>
    </source>
</evidence>
<dbReference type="Gene3D" id="6.10.250.2870">
    <property type="match status" value="1"/>
</dbReference>
<dbReference type="PANTHER" id="PTHR24421">
    <property type="entry name" value="NITRATE/NITRITE SENSOR PROTEIN NARX-RELATED"/>
    <property type="match status" value="1"/>
</dbReference>
<comment type="catalytic activity">
    <reaction evidence="1">
        <text>ATP + protein L-histidine = ADP + protein N-phospho-L-histidine.</text>
        <dbReference type="EC" id="2.7.13.3"/>
    </reaction>
</comment>
<proteinExistence type="predicted"/>
<evidence type="ECO:0000256" key="2">
    <source>
        <dbReference type="ARBA" id="ARBA00012438"/>
    </source>
</evidence>
<organism evidence="8 9">
    <name type="scientific">Staphylococcus simiae CCM 7213 = CCUG 51256</name>
    <dbReference type="NCBI Taxonomy" id="911238"/>
    <lineage>
        <taxon>Bacteria</taxon>
        <taxon>Bacillati</taxon>
        <taxon>Bacillota</taxon>
        <taxon>Bacilli</taxon>
        <taxon>Bacillales</taxon>
        <taxon>Staphylococcaceae</taxon>
        <taxon>Staphylococcus</taxon>
    </lineage>
</organism>
<comment type="caution">
    <text evidence="8">The sequence shown here is derived from an EMBL/GenBank/DDBJ whole genome shotgun (WGS) entry which is preliminary data.</text>
</comment>
<keyword evidence="6" id="KW-0472">Membrane</keyword>
<dbReference type="GO" id="GO:0000155">
    <property type="term" value="F:phosphorelay sensor kinase activity"/>
    <property type="evidence" value="ECO:0007669"/>
    <property type="project" value="InterPro"/>
</dbReference>
<dbReference type="InterPro" id="IPR011712">
    <property type="entry name" value="Sig_transdc_His_kin_sub3_dim/P"/>
</dbReference>
<dbReference type="AlphaFoldDB" id="G5JGE6"/>
<dbReference type="EMBL" id="AEUN01000081">
    <property type="protein sequence ID" value="EHJ08743.1"/>
    <property type="molecule type" value="Genomic_DNA"/>
</dbReference>
<keyword evidence="9" id="KW-1185">Reference proteome</keyword>
<evidence type="ECO:0000256" key="3">
    <source>
        <dbReference type="ARBA" id="ARBA00022679"/>
    </source>
</evidence>
<evidence type="ECO:0000256" key="6">
    <source>
        <dbReference type="SAM" id="Phobius"/>
    </source>
</evidence>
<evidence type="ECO:0000256" key="5">
    <source>
        <dbReference type="ARBA" id="ARBA00023012"/>
    </source>
</evidence>
<dbReference type="Pfam" id="PF07730">
    <property type="entry name" value="HisKA_3"/>
    <property type="match status" value="1"/>
</dbReference>
<sequence>MQQKLKIPLGELSSLLYLIFPFIGMFVSSIRGPKWVYVCIVLIFTVSYVLLVIFYKKLNQNLLFSMLVIHYLAIIYFVYSFQPMISLFFFFSAFALPFTLKVTVKSKEFMMYLTTVVLCLTITYLFDSNMIITMVIFYVVITLIMLGNFKVVADSQLKTEIEQKNEYINVLIAEQERHRIGQDLHDTLGHVFASLSLKSELAYKLADSNIEATKAELLAINDLSKDSLMKVREIISDLKCQSFEDEIAAVKKVLQDTGIQFSFKNGHLANVFNPAKQSILAMILRE</sequence>
<keyword evidence="6" id="KW-1133">Transmembrane helix</keyword>
<evidence type="ECO:0000256" key="1">
    <source>
        <dbReference type="ARBA" id="ARBA00000085"/>
    </source>
</evidence>
<dbReference type="EC" id="2.7.13.3" evidence="2"/>
<keyword evidence="6" id="KW-0812">Transmembrane</keyword>
<feature type="transmembrane region" description="Helical" evidence="6">
    <location>
        <begin position="35"/>
        <end position="55"/>
    </location>
</feature>
<dbReference type="GO" id="GO:0016020">
    <property type="term" value="C:membrane"/>
    <property type="evidence" value="ECO:0007669"/>
    <property type="project" value="InterPro"/>
</dbReference>
<reference evidence="8 9" key="1">
    <citation type="journal article" date="2012" name="BMC Genomics">
        <title>Comparative genomic analysis of the genus Staphylococcus including Staphylococcus aureus and its newly described sister species Staphylococcus simiae.</title>
        <authorList>
            <person name="Suzuki H."/>
            <person name="Lefebure T."/>
            <person name="Pavinski Bitar P."/>
            <person name="Stanhope M.J."/>
        </authorList>
    </citation>
    <scope>NUCLEOTIDE SEQUENCE [LARGE SCALE GENOMIC DNA]</scope>
    <source>
        <strain evidence="8 9">CCM 7213</strain>
    </source>
</reference>
<name>G5JGE6_9STAP</name>
<accession>G5JGE6</accession>